<accession>A0A928Z888</accession>
<dbReference type="EMBL" id="JADEXN010000182">
    <property type="protein sequence ID" value="MBE9041335.1"/>
    <property type="molecule type" value="Genomic_DNA"/>
</dbReference>
<dbReference type="InterPro" id="IPR029063">
    <property type="entry name" value="SAM-dependent_MTases_sf"/>
</dbReference>
<evidence type="ECO:0000259" key="1">
    <source>
        <dbReference type="Pfam" id="PF08241"/>
    </source>
</evidence>
<dbReference type="Proteomes" id="UP000621799">
    <property type="component" value="Unassembled WGS sequence"/>
</dbReference>
<feature type="domain" description="Methyltransferase type 11" evidence="1">
    <location>
        <begin position="41"/>
        <end position="128"/>
    </location>
</feature>
<dbReference type="PANTHER" id="PTHR45180:SF1">
    <property type="entry name" value="OS01G0307686 PROTEIN"/>
    <property type="match status" value="1"/>
</dbReference>
<dbReference type="Pfam" id="PF08241">
    <property type="entry name" value="Methyltransf_11"/>
    <property type="match status" value="1"/>
</dbReference>
<keyword evidence="2" id="KW-0808">Transferase</keyword>
<gene>
    <name evidence="2" type="ORF">IQ235_11140</name>
</gene>
<evidence type="ECO:0000313" key="3">
    <source>
        <dbReference type="Proteomes" id="UP000621799"/>
    </source>
</evidence>
<sequence length="253" mass="29417">MTFKDYFSKQASAYSTYRPRYPDALFEYLASQCDRCDRVWDCATGSGQVAMSLVPYFKKIIATDASASQIENAAPHPLINYRVEPAEQTTIETHSIDLATVGQALHWFDIERFYVEVKRVLKPGGILAVWCYQLLSISEKIDPIIEEYYHQIIGEYWSPERQLIEEGYRSIDFPFEERVTPQFQMEAMWSLDRVFGYLETWSATQRFISARNSNPIDLIRDRLSDVWGDIHLSKLVRTSISMRIGEFKSDVFT</sequence>
<organism evidence="2 3">
    <name type="scientific">Zarconia navalis LEGE 11467</name>
    <dbReference type="NCBI Taxonomy" id="1828826"/>
    <lineage>
        <taxon>Bacteria</taxon>
        <taxon>Bacillati</taxon>
        <taxon>Cyanobacteriota</taxon>
        <taxon>Cyanophyceae</taxon>
        <taxon>Oscillatoriophycideae</taxon>
        <taxon>Oscillatoriales</taxon>
        <taxon>Oscillatoriales incertae sedis</taxon>
        <taxon>Zarconia</taxon>
        <taxon>Zarconia navalis</taxon>
    </lineage>
</organism>
<keyword evidence="3" id="KW-1185">Reference proteome</keyword>
<dbReference type="GO" id="GO:0032259">
    <property type="term" value="P:methylation"/>
    <property type="evidence" value="ECO:0007669"/>
    <property type="project" value="UniProtKB-KW"/>
</dbReference>
<dbReference type="InterPro" id="IPR013216">
    <property type="entry name" value="Methyltransf_11"/>
</dbReference>
<dbReference type="SUPFAM" id="SSF53335">
    <property type="entry name" value="S-adenosyl-L-methionine-dependent methyltransferases"/>
    <property type="match status" value="1"/>
</dbReference>
<name>A0A928Z888_9CYAN</name>
<dbReference type="AlphaFoldDB" id="A0A928Z888"/>
<protein>
    <submittedName>
        <fullName evidence="2">Class I SAM-dependent methyltransferase</fullName>
    </submittedName>
</protein>
<reference evidence="2" key="1">
    <citation type="submission" date="2020-10" db="EMBL/GenBank/DDBJ databases">
        <authorList>
            <person name="Castelo-Branco R."/>
            <person name="Eusebio N."/>
            <person name="Adriana R."/>
            <person name="Vieira A."/>
            <person name="Brugerolle De Fraissinette N."/>
            <person name="Rezende De Castro R."/>
            <person name="Schneider M.P."/>
            <person name="Vasconcelos V."/>
            <person name="Leao P.N."/>
        </authorList>
    </citation>
    <scope>NUCLEOTIDE SEQUENCE</scope>
    <source>
        <strain evidence="2">LEGE 11467</strain>
    </source>
</reference>
<dbReference type="GO" id="GO:0008757">
    <property type="term" value="F:S-adenosylmethionine-dependent methyltransferase activity"/>
    <property type="evidence" value="ECO:0007669"/>
    <property type="project" value="InterPro"/>
</dbReference>
<keyword evidence="2" id="KW-0489">Methyltransferase</keyword>
<dbReference type="Gene3D" id="3.40.50.150">
    <property type="entry name" value="Vaccinia Virus protein VP39"/>
    <property type="match status" value="1"/>
</dbReference>
<comment type="caution">
    <text evidence="2">The sequence shown here is derived from an EMBL/GenBank/DDBJ whole genome shotgun (WGS) entry which is preliminary data.</text>
</comment>
<dbReference type="RefSeq" id="WP_264321548.1">
    <property type="nucleotide sequence ID" value="NZ_JADEXN010000182.1"/>
</dbReference>
<dbReference type="CDD" id="cd02440">
    <property type="entry name" value="AdoMet_MTases"/>
    <property type="match status" value="1"/>
</dbReference>
<evidence type="ECO:0000313" key="2">
    <source>
        <dbReference type="EMBL" id="MBE9041335.1"/>
    </source>
</evidence>
<dbReference type="PANTHER" id="PTHR45180">
    <property type="entry name" value="OS01G0307686 PROTEIN"/>
    <property type="match status" value="1"/>
</dbReference>
<proteinExistence type="predicted"/>